<dbReference type="Gene3D" id="3.40.30.10">
    <property type="entry name" value="Glutaredoxin"/>
    <property type="match status" value="1"/>
</dbReference>
<protein>
    <submittedName>
        <fullName evidence="1">Bacillithiol system protein YtxJ</fullName>
    </submittedName>
</protein>
<accession>A0A4R3L6M4</accession>
<dbReference type="AlphaFoldDB" id="A0A4R3L6M4"/>
<proteinExistence type="predicted"/>
<sequence>MSGIQRLRTEEELNVLLESSKDAGVFIFKHSTSCPISAHAYEEVKKFIRKGHHGEVIGLILVIEDRSLSQGIAKRFGIKHESPQTLYIKEGTHVAWDASHGEITEENLEKAKQT</sequence>
<dbReference type="Proteomes" id="UP000294937">
    <property type="component" value="Unassembled WGS sequence"/>
</dbReference>
<reference evidence="1 2" key="1">
    <citation type="submission" date="2019-03" db="EMBL/GenBank/DDBJ databases">
        <title>Genomic Encyclopedia of Type Strains, Phase IV (KMG-IV): sequencing the most valuable type-strain genomes for metagenomic binning, comparative biology and taxonomic classification.</title>
        <authorList>
            <person name="Goeker M."/>
        </authorList>
    </citation>
    <scope>NUCLEOTIDE SEQUENCE [LARGE SCALE GENOMIC DNA]</scope>
    <source>
        <strain evidence="1 2">DSM 45707</strain>
    </source>
</reference>
<dbReference type="InterPro" id="IPR022551">
    <property type="entry name" value="BrxC"/>
</dbReference>
<dbReference type="RefSeq" id="WP_165875891.1">
    <property type="nucleotide sequence ID" value="NZ_SMAG01000003.1"/>
</dbReference>
<dbReference type="Pfam" id="PF11009">
    <property type="entry name" value="BrxC"/>
    <property type="match status" value="1"/>
</dbReference>
<gene>
    <name evidence="1" type="ORF">EDD58_103498</name>
</gene>
<dbReference type="EMBL" id="SMAG01000003">
    <property type="protein sequence ID" value="TCS95072.1"/>
    <property type="molecule type" value="Genomic_DNA"/>
</dbReference>
<comment type="caution">
    <text evidence="1">The sequence shown here is derived from an EMBL/GenBank/DDBJ whole genome shotgun (WGS) entry which is preliminary data.</text>
</comment>
<dbReference type="NCBIfam" id="TIGR04019">
    <property type="entry name" value="B_thiol_YtxJ"/>
    <property type="match status" value="1"/>
</dbReference>
<evidence type="ECO:0000313" key="2">
    <source>
        <dbReference type="Proteomes" id="UP000294937"/>
    </source>
</evidence>
<evidence type="ECO:0000313" key="1">
    <source>
        <dbReference type="EMBL" id="TCS95072.1"/>
    </source>
</evidence>
<dbReference type="SUPFAM" id="SSF52833">
    <property type="entry name" value="Thioredoxin-like"/>
    <property type="match status" value="1"/>
</dbReference>
<keyword evidence="2" id="KW-1185">Reference proteome</keyword>
<name>A0A4R3L6M4_9BACL</name>
<dbReference type="InterPro" id="IPR036249">
    <property type="entry name" value="Thioredoxin-like_sf"/>
</dbReference>
<organism evidence="1 2">
    <name type="scientific">Hazenella coriacea</name>
    <dbReference type="NCBI Taxonomy" id="1179467"/>
    <lineage>
        <taxon>Bacteria</taxon>
        <taxon>Bacillati</taxon>
        <taxon>Bacillota</taxon>
        <taxon>Bacilli</taxon>
        <taxon>Bacillales</taxon>
        <taxon>Thermoactinomycetaceae</taxon>
        <taxon>Hazenella</taxon>
    </lineage>
</organism>